<name>A0A0F2LRP1_9CREN</name>
<dbReference type="AlphaFoldDB" id="A0A0F2LRP1"/>
<evidence type="ECO:0000313" key="2">
    <source>
        <dbReference type="EMBL" id="KJR79509.1"/>
    </source>
</evidence>
<dbReference type="GO" id="GO:0008967">
    <property type="term" value="F:phosphoglycolate phosphatase activity"/>
    <property type="evidence" value="ECO:0007669"/>
    <property type="project" value="UniProtKB-UniRule"/>
</dbReference>
<dbReference type="NCBIfam" id="TIGR01484">
    <property type="entry name" value="HAD-SF-IIB"/>
    <property type="match status" value="1"/>
</dbReference>
<dbReference type="InterPro" id="IPR006379">
    <property type="entry name" value="HAD-SF_hydro_IIB"/>
</dbReference>
<comment type="caution">
    <text evidence="2">The sequence shown here is derived from an EMBL/GenBank/DDBJ whole genome shotgun (WGS) entry which is preliminary data.</text>
</comment>
<dbReference type="Pfam" id="PF08282">
    <property type="entry name" value="Hydrolase_3"/>
    <property type="match status" value="2"/>
</dbReference>
<dbReference type="SUPFAM" id="SSF56784">
    <property type="entry name" value="HAD-like"/>
    <property type="match status" value="1"/>
</dbReference>
<protein>
    <recommendedName>
        <fullName evidence="1">Phosphoglycolate phosphatase</fullName>
        <ecNumber evidence="1">3.1.3.18</ecNumber>
    </recommendedName>
</protein>
<dbReference type="Gene3D" id="3.40.50.1000">
    <property type="entry name" value="HAD superfamily/HAD-like"/>
    <property type="match status" value="1"/>
</dbReference>
<dbReference type="EC" id="3.1.3.18" evidence="1"/>
<accession>A0A0F2LRP1</accession>
<gene>
    <name evidence="2" type="ORF">TQ35_01465</name>
</gene>
<dbReference type="GO" id="GO:0005829">
    <property type="term" value="C:cytosol"/>
    <property type="evidence" value="ECO:0007669"/>
    <property type="project" value="TreeGrafter"/>
</dbReference>
<organism evidence="2">
    <name type="scientific">Candidatus Aramenus sulfurataquae</name>
    <dbReference type="NCBI Taxonomy" id="1326980"/>
    <lineage>
        <taxon>Archaea</taxon>
        <taxon>Thermoproteota</taxon>
        <taxon>Thermoprotei</taxon>
        <taxon>Sulfolobales</taxon>
        <taxon>Sulfolobaceae</taxon>
        <taxon>Candidatus Aramenus</taxon>
    </lineage>
</organism>
<dbReference type="Gene3D" id="3.90.1070.10">
    <property type="match status" value="1"/>
</dbReference>
<dbReference type="EMBL" id="JZWS01000005">
    <property type="protein sequence ID" value="KJR79509.1"/>
    <property type="molecule type" value="Genomic_DNA"/>
</dbReference>
<sequence>MSLSEVLVASDYDRTLSEEKDNFFISERVKKRINDFSRRHFFVVVTGRERRFIERLAYGLCPTAWVLENGALLLLNGKVIYNVPRGWPTTRYEVGKRLERNGIEFTYGEVIVYVNNSPKAVEKILSDIEVKVEWNRNDAMVLPRGVNKGTGILKLAKIMGFKGKIVGVGDSQNDISLFEVADFKVAVNNALEEIKRIADLVLSKPDGEGVIELLDMIEEGRLFL</sequence>
<dbReference type="InterPro" id="IPR036412">
    <property type="entry name" value="HAD-like_sf"/>
</dbReference>
<dbReference type="NCBIfam" id="TIGR01487">
    <property type="entry name" value="Pglycolate_arch"/>
    <property type="match status" value="1"/>
</dbReference>
<dbReference type="GO" id="GO:0000287">
    <property type="term" value="F:magnesium ion binding"/>
    <property type="evidence" value="ECO:0007669"/>
    <property type="project" value="TreeGrafter"/>
</dbReference>
<evidence type="ECO:0000256" key="1">
    <source>
        <dbReference type="NCBIfam" id="TIGR01487"/>
    </source>
</evidence>
<dbReference type="PANTHER" id="PTHR10000">
    <property type="entry name" value="PHOSPHOSERINE PHOSPHATASE"/>
    <property type="match status" value="1"/>
</dbReference>
<reference evidence="2" key="1">
    <citation type="submission" date="2015-03" db="EMBL/GenBank/DDBJ databases">
        <title>Metagenome Sequencing of an Archaeal-Dominated Microbial Community from a Hot Spring at the Los Azufres Geothermal Field, Mexico.</title>
        <authorList>
            <person name="Servin-Garciduenas L.E."/>
            <person name="Martinez-Romero E."/>
        </authorList>
    </citation>
    <scope>NUCLEOTIDE SEQUENCE [LARGE SCALE GENOMIC DNA]</scope>
    <source>
        <strain evidence="2">AZ1-454</strain>
    </source>
</reference>
<dbReference type="NCBIfam" id="TIGR01482">
    <property type="entry name" value="SPP-subfamily"/>
    <property type="match status" value="1"/>
</dbReference>
<proteinExistence type="predicted"/>
<dbReference type="InterPro" id="IPR023214">
    <property type="entry name" value="HAD_sf"/>
</dbReference>
<dbReference type="PANTHER" id="PTHR10000:SF8">
    <property type="entry name" value="HAD SUPERFAMILY HYDROLASE-LIKE, TYPE 3"/>
    <property type="match status" value="1"/>
</dbReference>